<dbReference type="AlphaFoldDB" id="A0AB33Z3M4"/>
<organism evidence="2 3">
    <name type="scientific">Cycloclasticus pugetii</name>
    <dbReference type="NCBI Taxonomy" id="34068"/>
    <lineage>
        <taxon>Bacteria</taxon>
        <taxon>Pseudomonadati</taxon>
        <taxon>Pseudomonadota</taxon>
        <taxon>Gammaproteobacteria</taxon>
        <taxon>Thiotrichales</taxon>
        <taxon>Piscirickettsiaceae</taxon>
        <taxon>Cycloclasticus</taxon>
    </lineage>
</organism>
<dbReference type="EMBL" id="ASHL01000002">
    <property type="protein sequence ID" value="EPD13752.1"/>
    <property type="molecule type" value="Genomic_DNA"/>
</dbReference>
<dbReference type="RefSeq" id="WP_015006209.1">
    <property type="nucleotide sequence ID" value="NZ_FQZJ01000001.1"/>
</dbReference>
<evidence type="ECO:0000313" key="3">
    <source>
        <dbReference type="Proteomes" id="UP000015462"/>
    </source>
</evidence>
<keyword evidence="2" id="KW-0966">Cell projection</keyword>
<keyword evidence="3" id="KW-1185">Reference proteome</keyword>
<reference evidence="2 3" key="1">
    <citation type="journal article" date="2013" name="Genome Announc.">
        <title>Genome Sequence of the Pyrene- and Fluoranthene-Degrading Bacterium Cycloclasticus sp. Strain PY97M.</title>
        <authorList>
            <person name="Cui Z."/>
            <person name="Xu G."/>
            <person name="Li Q."/>
            <person name="Gao W."/>
            <person name="Zheng L."/>
        </authorList>
    </citation>
    <scope>NUCLEOTIDE SEQUENCE [LARGE SCALE GENOMIC DNA]</scope>
    <source>
        <strain evidence="2 3">PY97M</strain>
    </source>
</reference>
<name>A0AB33Z3M4_9GAMM</name>
<dbReference type="Proteomes" id="UP000015462">
    <property type="component" value="Unassembled WGS sequence"/>
</dbReference>
<feature type="region of interest" description="Disordered" evidence="1">
    <location>
        <begin position="35"/>
        <end position="54"/>
    </location>
</feature>
<proteinExistence type="predicted"/>
<dbReference type="PANTHER" id="PTHR37166:SF1">
    <property type="entry name" value="PROTEIN FLAG"/>
    <property type="match status" value="1"/>
</dbReference>
<protein>
    <submittedName>
        <fullName evidence="2">Flagellar protein FlaG protein</fullName>
    </submittedName>
</protein>
<dbReference type="Pfam" id="PF03646">
    <property type="entry name" value="FlaG"/>
    <property type="match status" value="1"/>
</dbReference>
<comment type="caution">
    <text evidence="2">The sequence shown here is derived from an EMBL/GenBank/DDBJ whole genome shotgun (WGS) entry which is preliminary data.</text>
</comment>
<evidence type="ECO:0000256" key="1">
    <source>
        <dbReference type="SAM" id="MobiDB-lite"/>
    </source>
</evidence>
<dbReference type="Gene3D" id="3.30.160.170">
    <property type="entry name" value="FlaG-like"/>
    <property type="match status" value="1"/>
</dbReference>
<dbReference type="SUPFAM" id="SSF160214">
    <property type="entry name" value="FlaG-like"/>
    <property type="match status" value="1"/>
</dbReference>
<keyword evidence="2" id="KW-0969">Cilium</keyword>
<gene>
    <name evidence="2" type="ORF">L196_04426</name>
</gene>
<sequence>METLNLVSSAPKAVTSKASNVTVSTDSVIAQKVSNQSMGGQALPEEVSGSQSSAAQKIEETVSDLNSFVQNVQRSIQFSVHDDTGRSVITVTDKESGDVIRTFPSEDVLAMAAYLAENKAQSEDAARGLLVNESA</sequence>
<dbReference type="PANTHER" id="PTHR37166">
    <property type="entry name" value="PROTEIN FLAG"/>
    <property type="match status" value="1"/>
</dbReference>
<keyword evidence="2" id="KW-0282">Flagellum</keyword>
<evidence type="ECO:0000313" key="2">
    <source>
        <dbReference type="EMBL" id="EPD13752.1"/>
    </source>
</evidence>
<accession>A0AB33Z3M4</accession>
<dbReference type="InterPro" id="IPR035924">
    <property type="entry name" value="FlaG-like_sf"/>
</dbReference>
<dbReference type="InterPro" id="IPR005186">
    <property type="entry name" value="FlaG"/>
</dbReference>